<dbReference type="InterPro" id="IPR036890">
    <property type="entry name" value="HATPase_C_sf"/>
</dbReference>
<dbReference type="Pfam" id="PF01627">
    <property type="entry name" value="Hpt"/>
    <property type="match status" value="1"/>
</dbReference>
<evidence type="ECO:0000256" key="2">
    <source>
        <dbReference type="ARBA" id="ARBA00012438"/>
    </source>
</evidence>
<protein>
    <recommendedName>
        <fullName evidence="2">histidine kinase</fullName>
        <ecNumber evidence="2">2.7.13.3</ecNumber>
    </recommendedName>
</protein>
<dbReference type="PANTHER" id="PTHR43395:SF1">
    <property type="entry name" value="CHEMOTAXIS PROTEIN CHEA"/>
    <property type="match status" value="1"/>
</dbReference>
<proteinExistence type="predicted"/>
<dbReference type="Gene3D" id="2.30.30.40">
    <property type="entry name" value="SH3 Domains"/>
    <property type="match status" value="1"/>
</dbReference>
<dbReference type="InterPro" id="IPR008207">
    <property type="entry name" value="Sig_transdc_His_kin_Hpt_dom"/>
</dbReference>
<dbReference type="SUPFAM" id="SSF47226">
    <property type="entry name" value="Histidine-containing phosphotransfer domain, HPT domain"/>
    <property type="match status" value="1"/>
</dbReference>
<evidence type="ECO:0000259" key="9">
    <source>
        <dbReference type="PROSITE" id="PS50110"/>
    </source>
</evidence>
<dbReference type="InterPro" id="IPR051315">
    <property type="entry name" value="Bact_Chemotaxis_CheA"/>
</dbReference>
<gene>
    <name evidence="12" type="ORF">DK846_04900</name>
</gene>
<dbReference type="SMART" id="SM00073">
    <property type="entry name" value="HPT"/>
    <property type="match status" value="1"/>
</dbReference>
<dbReference type="SUPFAM" id="SSF52172">
    <property type="entry name" value="CheY-like"/>
    <property type="match status" value="1"/>
</dbReference>
<feature type="modified residue" description="4-aspartylphosphate" evidence="7">
    <location>
        <position position="728"/>
    </location>
</feature>
<dbReference type="RefSeq" id="WP_109967825.1">
    <property type="nucleotide sequence ID" value="NZ_CP176093.1"/>
</dbReference>
<organism evidence="12 13">
    <name type="scientific">Methanospirillum lacunae</name>
    <dbReference type="NCBI Taxonomy" id="668570"/>
    <lineage>
        <taxon>Archaea</taxon>
        <taxon>Methanobacteriati</taxon>
        <taxon>Methanobacteriota</taxon>
        <taxon>Stenosarchaea group</taxon>
        <taxon>Methanomicrobia</taxon>
        <taxon>Methanomicrobiales</taxon>
        <taxon>Methanospirillaceae</taxon>
        <taxon>Methanospirillum</taxon>
    </lineage>
</organism>
<dbReference type="EC" id="2.7.13.3" evidence="2"/>
<dbReference type="GeneID" id="97549887"/>
<dbReference type="InterPro" id="IPR011006">
    <property type="entry name" value="CheY-like_superfamily"/>
</dbReference>
<evidence type="ECO:0000256" key="3">
    <source>
        <dbReference type="ARBA" id="ARBA00022553"/>
    </source>
</evidence>
<dbReference type="OrthoDB" id="293137at2157"/>
<dbReference type="Gene3D" id="3.40.50.2300">
    <property type="match status" value="1"/>
</dbReference>
<dbReference type="InterPro" id="IPR003594">
    <property type="entry name" value="HATPase_dom"/>
</dbReference>
<evidence type="ECO:0000259" key="8">
    <source>
        <dbReference type="PROSITE" id="PS50109"/>
    </source>
</evidence>
<dbReference type="GO" id="GO:0006935">
    <property type="term" value="P:chemotaxis"/>
    <property type="evidence" value="ECO:0007669"/>
    <property type="project" value="InterPro"/>
</dbReference>
<dbReference type="SMART" id="SM00387">
    <property type="entry name" value="HATPase_c"/>
    <property type="match status" value="1"/>
</dbReference>
<keyword evidence="3 7" id="KW-0597">Phosphoprotein</keyword>
<evidence type="ECO:0000313" key="13">
    <source>
        <dbReference type="Proteomes" id="UP000245657"/>
    </source>
</evidence>
<dbReference type="InterPro" id="IPR002545">
    <property type="entry name" value="CheW-lke_dom"/>
</dbReference>
<dbReference type="CDD" id="cd00088">
    <property type="entry name" value="HPT"/>
    <property type="match status" value="1"/>
</dbReference>
<keyword evidence="5 12" id="KW-0418">Kinase</keyword>
<evidence type="ECO:0000256" key="5">
    <source>
        <dbReference type="ARBA" id="ARBA00022777"/>
    </source>
</evidence>
<evidence type="ECO:0000256" key="4">
    <source>
        <dbReference type="ARBA" id="ARBA00022679"/>
    </source>
</evidence>
<dbReference type="GO" id="GO:0000160">
    <property type="term" value="P:phosphorelay signal transduction system"/>
    <property type="evidence" value="ECO:0007669"/>
    <property type="project" value="InterPro"/>
</dbReference>
<dbReference type="Gene3D" id="1.20.120.160">
    <property type="entry name" value="HPT domain"/>
    <property type="match status" value="1"/>
</dbReference>
<dbReference type="Pfam" id="PF01584">
    <property type="entry name" value="CheW"/>
    <property type="match status" value="1"/>
</dbReference>
<dbReference type="InterPro" id="IPR005467">
    <property type="entry name" value="His_kinase_dom"/>
</dbReference>
<dbReference type="PROSITE" id="PS50894">
    <property type="entry name" value="HPT"/>
    <property type="match status" value="1"/>
</dbReference>
<feature type="domain" description="CheW-like" evidence="10">
    <location>
        <begin position="525"/>
        <end position="662"/>
    </location>
</feature>
<evidence type="ECO:0000259" key="11">
    <source>
        <dbReference type="PROSITE" id="PS50894"/>
    </source>
</evidence>
<dbReference type="PROSITE" id="PS50851">
    <property type="entry name" value="CHEW"/>
    <property type="match status" value="1"/>
</dbReference>
<dbReference type="Gene3D" id="3.30.565.10">
    <property type="entry name" value="Histidine kinase-like ATPase, C-terminal domain"/>
    <property type="match status" value="1"/>
</dbReference>
<accession>A0A2V2NC65</accession>
<reference evidence="12 13" key="1">
    <citation type="submission" date="2018-05" db="EMBL/GenBank/DDBJ databases">
        <title>Draft genome of Methanospirillum lacunae Ki8-1.</title>
        <authorList>
            <person name="Dueholm M.S."/>
            <person name="Nielsen P.H."/>
            <person name="Bakmann L.F."/>
            <person name="Otzen D.E."/>
        </authorList>
    </citation>
    <scope>NUCLEOTIDE SEQUENCE [LARGE SCALE GENOMIC DNA]</scope>
    <source>
        <strain evidence="12 13">Ki8-1</strain>
    </source>
</reference>
<feature type="modified residue" description="Phosphohistidine" evidence="6">
    <location>
        <position position="54"/>
    </location>
</feature>
<dbReference type="PANTHER" id="PTHR43395">
    <property type="entry name" value="SENSOR HISTIDINE KINASE CHEA"/>
    <property type="match status" value="1"/>
</dbReference>
<dbReference type="PROSITE" id="PS50110">
    <property type="entry name" value="RESPONSE_REGULATORY"/>
    <property type="match status" value="1"/>
</dbReference>
<comment type="catalytic activity">
    <reaction evidence="1">
        <text>ATP + protein L-histidine = ADP + protein N-phospho-L-histidine.</text>
        <dbReference type="EC" id="2.7.13.3"/>
    </reaction>
</comment>
<dbReference type="Pfam" id="PF00072">
    <property type="entry name" value="Response_reg"/>
    <property type="match status" value="1"/>
</dbReference>
<evidence type="ECO:0000313" key="12">
    <source>
        <dbReference type="EMBL" id="PWR73171.1"/>
    </source>
</evidence>
<keyword evidence="4" id="KW-0808">Transferase</keyword>
<feature type="domain" description="Response regulatory" evidence="9">
    <location>
        <begin position="679"/>
        <end position="795"/>
    </location>
</feature>
<feature type="domain" description="HPt" evidence="11">
    <location>
        <begin position="5"/>
        <end position="111"/>
    </location>
</feature>
<dbReference type="SUPFAM" id="SSF50341">
    <property type="entry name" value="CheW-like"/>
    <property type="match status" value="1"/>
</dbReference>
<evidence type="ECO:0000256" key="7">
    <source>
        <dbReference type="PROSITE-ProRule" id="PRU00169"/>
    </source>
</evidence>
<feature type="domain" description="Histidine kinase" evidence="8">
    <location>
        <begin position="293"/>
        <end position="523"/>
    </location>
</feature>
<dbReference type="Pfam" id="PF02518">
    <property type="entry name" value="HATPase_c"/>
    <property type="match status" value="1"/>
</dbReference>
<dbReference type="PROSITE" id="PS50109">
    <property type="entry name" value="HIS_KIN"/>
    <property type="match status" value="1"/>
</dbReference>
<dbReference type="GO" id="GO:0004673">
    <property type="term" value="F:protein histidine kinase activity"/>
    <property type="evidence" value="ECO:0007669"/>
    <property type="project" value="UniProtKB-EC"/>
</dbReference>
<evidence type="ECO:0000256" key="1">
    <source>
        <dbReference type="ARBA" id="ARBA00000085"/>
    </source>
</evidence>
<dbReference type="SMART" id="SM00448">
    <property type="entry name" value="REC"/>
    <property type="match status" value="1"/>
</dbReference>
<dbReference type="EMBL" id="QGMY01000003">
    <property type="protein sequence ID" value="PWR73171.1"/>
    <property type="molecule type" value="Genomic_DNA"/>
</dbReference>
<evidence type="ECO:0000259" key="10">
    <source>
        <dbReference type="PROSITE" id="PS50851"/>
    </source>
</evidence>
<dbReference type="FunFam" id="3.30.565.10:FF:000016">
    <property type="entry name" value="Chemotaxis protein CheA, putative"/>
    <property type="match status" value="1"/>
</dbReference>
<dbReference type="InterPro" id="IPR036061">
    <property type="entry name" value="CheW-like_dom_sf"/>
</dbReference>
<dbReference type="PRINTS" id="PR00344">
    <property type="entry name" value="BCTRLSENSOR"/>
</dbReference>
<keyword evidence="13" id="KW-1185">Reference proteome</keyword>
<dbReference type="SUPFAM" id="SSF55874">
    <property type="entry name" value="ATPase domain of HSP90 chaperone/DNA topoisomerase II/histidine kinase"/>
    <property type="match status" value="1"/>
</dbReference>
<sequence>MISSDEEFHEWLLATFREEADEILTDISQGLISLEKAKEEDQAELIEQVFRKTHSLKGAARAVNLKEIESVCQNIENVFSALKREEISSDSGVYDLLHRSITVIYSLLSSNPSSEFISSEIVCALRTSLIEKKKGAVFESDAFPEMIGSNIPPSGCNNVLDISSPYKSHFEPTKSEFSAPESIVSGQETRHELQPGGRGTPGHTPGTDTVRISSHKLDQLIGGSDDLLTTRLFITQRLRELEDMMSTFSLWKWNYSQIEGDLHQIREFTYGIQKSSLPPDILLPLERLIDFFKFDHEFVVSLQHDLSLHIRATDMDRSALEVSTSEISDLIHDAVLLPISTILSPFHKFVRDYSRESGKLVDLKIEGGEIEMDRRILESLKPALMHLIHNSIDHGFETPDVRRARGKPDNGLLLARVTPHSGSKVSIEIIDDGAGIDREMVREIAVEKGVITSKQAPQLTDEEALWLIFRSGLSTCREVSELSGRGLGLAIVDDVVSRLGGDVMISSESLKGTSITIVLPVRMATLRGVVVRAGGQTYVLPLQQVKQVIRADPSLFKYRGSRLVARIDKETVRVVLLTQALGIPDPGPRLTGTAPVPIVTMEYGGRQIACVVDEVIQVQEIVVRPLGSLLKSVKRITGAVILGDGTVAMVLDPIELIQEAFISGRQERPVGKTEREGRRILVVEDSVTSRALLKRILEMAGYLVQTACDGVDAFAKLKEYEFDMVVSDVDMPRMSGFTLTEKIRTDDRYARLGVVLITSLDSVEDREHGRAIGADAYLVKSNFEKDSFLTVISDLLSGKPSSEMEKTG</sequence>
<dbReference type="InterPro" id="IPR036641">
    <property type="entry name" value="HPT_dom_sf"/>
</dbReference>
<evidence type="ECO:0000256" key="6">
    <source>
        <dbReference type="PROSITE-ProRule" id="PRU00110"/>
    </source>
</evidence>
<dbReference type="SMART" id="SM00260">
    <property type="entry name" value="CheW"/>
    <property type="match status" value="1"/>
</dbReference>
<comment type="caution">
    <text evidence="12">The sequence shown here is derived from an EMBL/GenBank/DDBJ whole genome shotgun (WGS) entry which is preliminary data.</text>
</comment>
<dbReference type="InterPro" id="IPR004358">
    <property type="entry name" value="Sig_transdc_His_kin-like_C"/>
</dbReference>
<name>A0A2V2NC65_9EURY</name>
<dbReference type="InterPro" id="IPR001789">
    <property type="entry name" value="Sig_transdc_resp-reg_receiver"/>
</dbReference>
<dbReference type="Proteomes" id="UP000245657">
    <property type="component" value="Unassembled WGS sequence"/>
</dbReference>
<dbReference type="AlphaFoldDB" id="A0A2V2NC65"/>